<keyword evidence="2" id="KW-1185">Reference proteome</keyword>
<name>A0A7X3SM59_9FIRM</name>
<dbReference type="RefSeq" id="WP_159757586.1">
    <property type="nucleotide sequence ID" value="NZ_WUQX01000003.1"/>
</dbReference>
<dbReference type="Proteomes" id="UP000460412">
    <property type="component" value="Unassembled WGS sequence"/>
</dbReference>
<evidence type="ECO:0008006" key="3">
    <source>
        <dbReference type="Google" id="ProtNLM"/>
    </source>
</evidence>
<proteinExistence type="predicted"/>
<geneLocation type="plasmid" evidence="1">
    <name>unnamed</name>
</geneLocation>
<dbReference type="InterPro" id="IPR014729">
    <property type="entry name" value="Rossmann-like_a/b/a_fold"/>
</dbReference>
<organism evidence="1 2">
    <name type="scientific">Sporofaciens musculi</name>
    <dbReference type="NCBI Taxonomy" id="2681861"/>
    <lineage>
        <taxon>Bacteria</taxon>
        <taxon>Bacillati</taxon>
        <taxon>Bacillota</taxon>
        <taxon>Clostridia</taxon>
        <taxon>Lachnospirales</taxon>
        <taxon>Lachnospiraceae</taxon>
        <taxon>Sporofaciens</taxon>
    </lineage>
</organism>
<comment type="caution">
    <text evidence="1">The sequence shown here is derived from an EMBL/GenBank/DDBJ whole genome shotgun (WGS) entry which is preliminary data.</text>
</comment>
<accession>A0A7X3SM59</accession>
<evidence type="ECO:0000313" key="2">
    <source>
        <dbReference type="Proteomes" id="UP000460412"/>
    </source>
</evidence>
<evidence type="ECO:0000313" key="1">
    <source>
        <dbReference type="EMBL" id="MXP79046.1"/>
    </source>
</evidence>
<dbReference type="Gene3D" id="3.40.50.620">
    <property type="entry name" value="HUPs"/>
    <property type="match status" value="1"/>
</dbReference>
<dbReference type="EMBL" id="WUQX01000003">
    <property type="protein sequence ID" value="MXP79046.1"/>
    <property type="molecule type" value="Genomic_DNA"/>
</dbReference>
<dbReference type="SUPFAM" id="SSF52402">
    <property type="entry name" value="Adenine nucleotide alpha hydrolases-like"/>
    <property type="match status" value="1"/>
</dbReference>
<protein>
    <recommendedName>
        <fullName evidence="3">Phosphoadenosine phosphosulphate reductase domain-containing protein</fullName>
    </recommendedName>
</protein>
<sequence length="255" mass="30208">MQYVVCYSGGHSSALAAVETVRRFGNENVILLNHDISSKVESIKIKKFKNQVAEYLQLPITYANCEGFEQKTPLSLCLEHGRVKFRSGHEICTYFLKTQPFYQWLEENYPVYDGQMSEEIVLIYGFDENEIHRVARRRRHLESMGYDTLYPLVEWPRTINNIEEIGISRPRVYFESKHANCIGCLKAGKQHWYKVYCCHRDIFEEAKMVEEQICFSVLKCGYLKDLEVEFEKMRQARVPATENMDSYWFWKYARQ</sequence>
<keyword evidence="1" id="KW-0614">Plasmid</keyword>
<gene>
    <name evidence="1" type="ORF">GN277_28195</name>
</gene>
<dbReference type="AlphaFoldDB" id="A0A7X3SM59"/>
<reference evidence="1 2" key="1">
    <citation type="submission" date="2019-12" db="EMBL/GenBank/DDBJ databases">
        <title>Sporaefaciens musculi gen. nov., sp. nov., a novel bacterium isolated from the caecum of an obese mouse.</title>
        <authorList>
            <person name="Rasmussen T.S."/>
            <person name="Streidl T."/>
            <person name="Hitch T.C.A."/>
            <person name="Wortmann E."/>
            <person name="Deptula P."/>
            <person name="Hansen M."/>
            <person name="Nielsen D.S."/>
            <person name="Clavel T."/>
            <person name="Vogensen F.K."/>
        </authorList>
    </citation>
    <scope>NUCLEOTIDE SEQUENCE [LARGE SCALE GENOMIC DNA]</scope>
    <source>
        <strain evidence="1 2">WCA-9-b2</strain>
        <plasmid evidence="1">unnamed</plasmid>
    </source>
</reference>